<dbReference type="InterPro" id="IPR029016">
    <property type="entry name" value="GAF-like_dom_sf"/>
</dbReference>
<dbReference type="PANTHER" id="PTHR43102">
    <property type="entry name" value="SLR1143 PROTEIN"/>
    <property type="match status" value="1"/>
</dbReference>
<accession>M4B9D8</accession>
<dbReference type="Gene3D" id="3.30.450.40">
    <property type="match status" value="1"/>
</dbReference>
<evidence type="ECO:0008006" key="4">
    <source>
        <dbReference type="Google" id="ProtNLM"/>
    </source>
</evidence>
<evidence type="ECO:0000313" key="2">
    <source>
        <dbReference type="EnsemblProtists" id="HpaP802897"/>
    </source>
</evidence>
<evidence type="ECO:0000256" key="1">
    <source>
        <dbReference type="SAM" id="MobiDB-lite"/>
    </source>
</evidence>
<feature type="region of interest" description="Disordered" evidence="1">
    <location>
        <begin position="1"/>
        <end position="33"/>
    </location>
</feature>
<dbReference type="PANTHER" id="PTHR43102:SF2">
    <property type="entry name" value="GAF DOMAIN-CONTAINING PROTEIN"/>
    <property type="match status" value="1"/>
</dbReference>
<dbReference type="VEuPathDB" id="FungiDB:HpaG802897"/>
<dbReference type="InParanoid" id="M4B9D8"/>
<reference evidence="3" key="1">
    <citation type="journal article" date="2010" name="Science">
        <title>Signatures of adaptation to obligate biotrophy in the Hyaloperonospora arabidopsidis genome.</title>
        <authorList>
            <person name="Baxter L."/>
            <person name="Tripathy S."/>
            <person name="Ishaque N."/>
            <person name="Boot N."/>
            <person name="Cabral A."/>
            <person name="Kemen E."/>
            <person name="Thines M."/>
            <person name="Ah-Fong A."/>
            <person name="Anderson R."/>
            <person name="Badejoko W."/>
            <person name="Bittner-Eddy P."/>
            <person name="Boore J.L."/>
            <person name="Chibucos M.C."/>
            <person name="Coates M."/>
            <person name="Dehal P."/>
            <person name="Delehaunty K."/>
            <person name="Dong S."/>
            <person name="Downton P."/>
            <person name="Dumas B."/>
            <person name="Fabro G."/>
            <person name="Fronick C."/>
            <person name="Fuerstenberg S.I."/>
            <person name="Fulton L."/>
            <person name="Gaulin E."/>
            <person name="Govers F."/>
            <person name="Hughes L."/>
            <person name="Humphray S."/>
            <person name="Jiang R.H."/>
            <person name="Judelson H."/>
            <person name="Kamoun S."/>
            <person name="Kyung K."/>
            <person name="Meijer H."/>
            <person name="Minx P."/>
            <person name="Morris P."/>
            <person name="Nelson J."/>
            <person name="Phuntumart V."/>
            <person name="Qutob D."/>
            <person name="Rehmany A."/>
            <person name="Rougon-Cardoso A."/>
            <person name="Ryden P."/>
            <person name="Torto-Alalibo T."/>
            <person name="Studholme D."/>
            <person name="Wang Y."/>
            <person name="Win J."/>
            <person name="Wood J."/>
            <person name="Clifton S.W."/>
            <person name="Rogers J."/>
            <person name="Van den Ackerveken G."/>
            <person name="Jones J.D."/>
            <person name="McDowell J.M."/>
            <person name="Beynon J."/>
            <person name="Tyler B.M."/>
        </authorList>
    </citation>
    <scope>NUCLEOTIDE SEQUENCE [LARGE SCALE GENOMIC DNA]</scope>
    <source>
        <strain evidence="3">Emoy2</strain>
    </source>
</reference>
<dbReference type="STRING" id="559515.M4B9D8"/>
<dbReference type="EMBL" id="JH598031">
    <property type="status" value="NOT_ANNOTATED_CDS"/>
    <property type="molecule type" value="Genomic_DNA"/>
</dbReference>
<name>M4B9D8_HYAAE</name>
<dbReference type="Proteomes" id="UP000011713">
    <property type="component" value="Unassembled WGS sequence"/>
</dbReference>
<dbReference type="HOGENOM" id="CLU_013242_2_0_1"/>
<dbReference type="SUPFAM" id="SSF55781">
    <property type="entry name" value="GAF domain-like"/>
    <property type="match status" value="1"/>
</dbReference>
<dbReference type="OMA" id="KMETHNG"/>
<dbReference type="eggNOG" id="ENOG502SKE0">
    <property type="taxonomic scope" value="Eukaryota"/>
</dbReference>
<proteinExistence type="predicted"/>
<evidence type="ECO:0000313" key="3">
    <source>
        <dbReference type="Proteomes" id="UP000011713"/>
    </source>
</evidence>
<dbReference type="SUPFAM" id="SSF57903">
    <property type="entry name" value="FYVE/PHD zinc finger"/>
    <property type="match status" value="1"/>
</dbReference>
<dbReference type="InterPro" id="IPR011011">
    <property type="entry name" value="Znf_FYVE_PHD"/>
</dbReference>
<feature type="compositionally biased region" description="Low complexity" evidence="1">
    <location>
        <begin position="9"/>
        <end position="19"/>
    </location>
</feature>
<dbReference type="CDD" id="cd00065">
    <property type="entry name" value="FYVE_like_SF"/>
    <property type="match status" value="1"/>
</dbReference>
<organism evidence="2 3">
    <name type="scientific">Hyaloperonospora arabidopsidis (strain Emoy2)</name>
    <name type="common">Downy mildew agent</name>
    <name type="synonym">Peronospora arabidopsidis</name>
    <dbReference type="NCBI Taxonomy" id="559515"/>
    <lineage>
        <taxon>Eukaryota</taxon>
        <taxon>Sar</taxon>
        <taxon>Stramenopiles</taxon>
        <taxon>Oomycota</taxon>
        <taxon>Peronosporomycetes</taxon>
        <taxon>Peronosporales</taxon>
        <taxon>Peronosporaceae</taxon>
        <taxon>Hyaloperonospora</taxon>
    </lineage>
</organism>
<protein>
    <recommendedName>
        <fullName evidence="4">FYVE-type domain-containing protein</fullName>
    </recommendedName>
</protein>
<reference evidence="2" key="2">
    <citation type="submission" date="2015-06" db="UniProtKB">
        <authorList>
            <consortium name="EnsemblProtists"/>
        </authorList>
    </citation>
    <scope>IDENTIFICATION</scope>
    <source>
        <strain evidence="2">Emoy2</strain>
    </source>
</reference>
<keyword evidence="3" id="KW-1185">Reference proteome</keyword>
<dbReference type="EnsemblProtists" id="HpaT802897">
    <property type="protein sequence ID" value="HpaP802897"/>
    <property type="gene ID" value="HpaG802897"/>
</dbReference>
<sequence length="713" mass="79278">MWKRRNLKKTSSYRSTSTKKNSELVASSWNDREPPAPPLPLSVSLCGLVANAEALHGRLDFATFVDIANSPQLPSSGRDKKNQWKHLERSTAFTLLNRKDQVLALAQVDASVEEITRILGATTDHSHAASMTGLYGDDFIAGSVAYVQRPRAFQEDQEYHHLAVKTTNFVHSRILGKNEQWCFAEIMRRNSDGNSFTLTQGSLSTQQAYSMPARSALKGTSQRVAQLRNVSAAYLVERQPGSHSLRVVYHAAFKVEPTKLEDAFHDVNETAVVSQKAVQVRLLRLAQGISHLPQLVRRRRFGTQIYADRSAFDVRNPRCTCCTQKLMSFFVPRTQCYLCGYYVCVTCASSEEMEIHNGQLTTITICSRCRMSVEGCDYGNMMSVHPGPECVIPDHPSNLPSPTEYLSSPTSSVCTAELSPSSSVSSDSSSSQLLADLLEQVSDNEAKTGRRRAALTVLAQLMLADQDKTQMQVEKNAQLLREATSSPQCLDLAKVALDISRRPQDLAACEFASAAARPYPMIPASVEKNPTPNTKVEAPVYPIPSNEEDRLSAIEHLQLYNFIDVPELNVICHLAAAEMNCPHSVVTLVERETVRLIATNAPEVWDLKSSNPREQTFCQHFVMQDKPLLVRHAEADVRFYHIAPVKLLSLRFYAGFPVSVTMKGSREKVVVGAMCCMDGKPHQMTRSQYWRLMKLAEAASEILEKVANEHIAG</sequence>
<dbReference type="AlphaFoldDB" id="M4B9D8"/>